<proteinExistence type="predicted"/>
<evidence type="ECO:0000256" key="1">
    <source>
        <dbReference type="SAM" id="Phobius"/>
    </source>
</evidence>
<accession>A0ABQ4X0S9</accession>
<keyword evidence="3" id="KW-1185">Reference proteome</keyword>
<keyword evidence="1" id="KW-0472">Membrane</keyword>
<name>A0ABQ4X0S9_9ASTR</name>
<comment type="caution">
    <text evidence="2">The sequence shown here is derived from an EMBL/GenBank/DDBJ whole genome shotgun (WGS) entry which is preliminary data.</text>
</comment>
<evidence type="ECO:0000313" key="3">
    <source>
        <dbReference type="Proteomes" id="UP001151760"/>
    </source>
</evidence>
<protein>
    <submittedName>
        <fullName evidence="2">Uncharacterized protein</fullName>
    </submittedName>
</protein>
<organism evidence="2 3">
    <name type="scientific">Tanacetum coccineum</name>
    <dbReference type="NCBI Taxonomy" id="301880"/>
    <lineage>
        <taxon>Eukaryota</taxon>
        <taxon>Viridiplantae</taxon>
        <taxon>Streptophyta</taxon>
        <taxon>Embryophyta</taxon>
        <taxon>Tracheophyta</taxon>
        <taxon>Spermatophyta</taxon>
        <taxon>Magnoliopsida</taxon>
        <taxon>eudicotyledons</taxon>
        <taxon>Gunneridae</taxon>
        <taxon>Pentapetalae</taxon>
        <taxon>asterids</taxon>
        <taxon>campanulids</taxon>
        <taxon>Asterales</taxon>
        <taxon>Asteraceae</taxon>
        <taxon>Asteroideae</taxon>
        <taxon>Anthemideae</taxon>
        <taxon>Anthemidinae</taxon>
        <taxon>Tanacetum</taxon>
    </lineage>
</organism>
<evidence type="ECO:0000313" key="2">
    <source>
        <dbReference type="EMBL" id="GJS58791.1"/>
    </source>
</evidence>
<keyword evidence="1" id="KW-0812">Transmembrane</keyword>
<dbReference type="Proteomes" id="UP001151760">
    <property type="component" value="Unassembled WGS sequence"/>
</dbReference>
<reference evidence="2" key="1">
    <citation type="journal article" date="2022" name="Int. J. Mol. Sci.">
        <title>Draft Genome of Tanacetum Coccineum: Genomic Comparison of Closely Related Tanacetum-Family Plants.</title>
        <authorList>
            <person name="Yamashiro T."/>
            <person name="Shiraishi A."/>
            <person name="Nakayama K."/>
            <person name="Satake H."/>
        </authorList>
    </citation>
    <scope>NUCLEOTIDE SEQUENCE</scope>
</reference>
<reference evidence="2" key="2">
    <citation type="submission" date="2022-01" db="EMBL/GenBank/DDBJ databases">
        <authorList>
            <person name="Yamashiro T."/>
            <person name="Shiraishi A."/>
            <person name="Satake H."/>
            <person name="Nakayama K."/>
        </authorList>
    </citation>
    <scope>NUCLEOTIDE SEQUENCE</scope>
</reference>
<sequence>MHESGDPHALRGSLHASSFHLESFHEVLNGLSIPLLDIVDFYGIFDVLLLLHEVFMLLSIRIFRELLKLRIQGVNGSTFSHIQGTAMSSSSVGL</sequence>
<dbReference type="EMBL" id="BQNB010009104">
    <property type="protein sequence ID" value="GJS58791.1"/>
    <property type="molecule type" value="Genomic_DNA"/>
</dbReference>
<keyword evidence="1" id="KW-1133">Transmembrane helix</keyword>
<feature type="transmembrane region" description="Helical" evidence="1">
    <location>
        <begin position="41"/>
        <end position="63"/>
    </location>
</feature>
<gene>
    <name evidence="2" type="ORF">Tco_0653575</name>
</gene>